<comment type="caution">
    <text evidence="7">The sequence shown here is derived from an EMBL/GenBank/DDBJ whole genome shotgun (WGS) entry which is preliminary data.</text>
</comment>
<name>A0A0F9VJG1_9ZZZZ</name>
<dbReference type="InterPro" id="IPR050833">
    <property type="entry name" value="Poly_Biosynth_Transport"/>
</dbReference>
<dbReference type="EMBL" id="LAZR01000043">
    <property type="protein sequence ID" value="KKN99947.1"/>
    <property type="molecule type" value="Genomic_DNA"/>
</dbReference>
<keyword evidence="4 6" id="KW-1133">Transmembrane helix</keyword>
<evidence type="ECO:0000256" key="2">
    <source>
        <dbReference type="ARBA" id="ARBA00022475"/>
    </source>
</evidence>
<accession>A0A0F9VJG1</accession>
<feature type="transmembrane region" description="Helical" evidence="6">
    <location>
        <begin position="12"/>
        <end position="34"/>
    </location>
</feature>
<keyword evidence="2" id="KW-1003">Cell membrane</keyword>
<feature type="transmembrane region" description="Helical" evidence="6">
    <location>
        <begin position="113"/>
        <end position="135"/>
    </location>
</feature>
<feature type="transmembrane region" description="Helical" evidence="6">
    <location>
        <begin position="287"/>
        <end position="310"/>
    </location>
</feature>
<feature type="transmembrane region" description="Helical" evidence="6">
    <location>
        <begin position="147"/>
        <end position="168"/>
    </location>
</feature>
<evidence type="ECO:0000256" key="1">
    <source>
        <dbReference type="ARBA" id="ARBA00004651"/>
    </source>
</evidence>
<protein>
    <recommendedName>
        <fullName evidence="8">Polysaccharide biosynthesis protein C-terminal domain-containing protein</fullName>
    </recommendedName>
</protein>
<evidence type="ECO:0000313" key="7">
    <source>
        <dbReference type="EMBL" id="KKN99947.1"/>
    </source>
</evidence>
<evidence type="ECO:0000256" key="3">
    <source>
        <dbReference type="ARBA" id="ARBA00022692"/>
    </source>
</evidence>
<dbReference type="GO" id="GO:0005886">
    <property type="term" value="C:plasma membrane"/>
    <property type="evidence" value="ECO:0007669"/>
    <property type="project" value="UniProtKB-SubCell"/>
</dbReference>
<gene>
    <name evidence="7" type="ORF">LCGC14_0130590</name>
</gene>
<feature type="transmembrane region" description="Helical" evidence="6">
    <location>
        <begin position="322"/>
        <end position="341"/>
    </location>
</feature>
<reference evidence="7" key="1">
    <citation type="journal article" date="2015" name="Nature">
        <title>Complex archaea that bridge the gap between prokaryotes and eukaryotes.</title>
        <authorList>
            <person name="Spang A."/>
            <person name="Saw J.H."/>
            <person name="Jorgensen S.L."/>
            <person name="Zaremba-Niedzwiedzka K."/>
            <person name="Martijn J."/>
            <person name="Lind A.E."/>
            <person name="van Eijk R."/>
            <person name="Schleper C."/>
            <person name="Guy L."/>
            <person name="Ettema T.J."/>
        </authorList>
    </citation>
    <scope>NUCLEOTIDE SEQUENCE</scope>
</reference>
<evidence type="ECO:0000256" key="4">
    <source>
        <dbReference type="ARBA" id="ARBA00022989"/>
    </source>
</evidence>
<feature type="transmembrane region" description="Helical" evidence="6">
    <location>
        <begin position="174"/>
        <end position="199"/>
    </location>
</feature>
<sequence length="418" mass="44640">MFKGPIAVGTIRTSFVLGMRLIVQASTLLLLATILGPDGFGLYAGLGAMAVLLGTLANFGTHLTLLRDVSRTSLYAGGALRLALGTTTICGSILLLIYIFISPVVLQIPDGAHWVILCIGSADVLLQPFLVIAVMERHGQGQVARSQILLILPLCLRLLAVLVVAACAPDNQLIWYALGHLIAVMLPLGYVFWLAPVVWRQPSRWRVARSHEWRGLAGYAVMNASAHGVAELDKMLAIRLLPLGIAGVYSVASRVVGSLVLPVIAMMLAAMPRLFREGAVTGRSLQYWLFTFAGIYGLLAAVFIALASPWVEALLGEAYSGVGNLISLLAYAVPAISVRAAATNVLTTLERPWVRIFLELSGWLVIVVLALLFVRSHGSQGLAISIIYAEWILAAGSVFLISIISASSSKAEGGTRPR</sequence>
<dbReference type="AlphaFoldDB" id="A0A0F9VJG1"/>
<feature type="transmembrane region" description="Helical" evidence="6">
    <location>
        <begin position="386"/>
        <end position="406"/>
    </location>
</feature>
<feature type="transmembrane region" description="Helical" evidence="6">
    <location>
        <begin position="40"/>
        <end position="66"/>
    </location>
</feature>
<evidence type="ECO:0000256" key="5">
    <source>
        <dbReference type="ARBA" id="ARBA00023136"/>
    </source>
</evidence>
<organism evidence="7">
    <name type="scientific">marine sediment metagenome</name>
    <dbReference type="NCBI Taxonomy" id="412755"/>
    <lineage>
        <taxon>unclassified sequences</taxon>
        <taxon>metagenomes</taxon>
        <taxon>ecological metagenomes</taxon>
    </lineage>
</organism>
<feature type="transmembrane region" description="Helical" evidence="6">
    <location>
        <begin position="78"/>
        <end position="101"/>
    </location>
</feature>
<keyword evidence="3 6" id="KW-0812">Transmembrane</keyword>
<comment type="subcellular location">
    <subcellularLocation>
        <location evidence="1">Cell membrane</location>
        <topology evidence="1">Multi-pass membrane protein</topology>
    </subcellularLocation>
</comment>
<feature type="transmembrane region" description="Helical" evidence="6">
    <location>
        <begin position="353"/>
        <end position="374"/>
    </location>
</feature>
<keyword evidence="5 6" id="KW-0472">Membrane</keyword>
<proteinExistence type="predicted"/>
<evidence type="ECO:0000256" key="6">
    <source>
        <dbReference type="SAM" id="Phobius"/>
    </source>
</evidence>
<evidence type="ECO:0008006" key="8">
    <source>
        <dbReference type="Google" id="ProtNLM"/>
    </source>
</evidence>
<dbReference type="PANTHER" id="PTHR30250:SF11">
    <property type="entry name" value="O-ANTIGEN TRANSPORTER-RELATED"/>
    <property type="match status" value="1"/>
</dbReference>
<dbReference type="PANTHER" id="PTHR30250">
    <property type="entry name" value="PST FAMILY PREDICTED COLANIC ACID TRANSPORTER"/>
    <property type="match status" value="1"/>
</dbReference>